<name>A0ABV5K9E5_9ACTN</name>
<dbReference type="Gene3D" id="3.40.50.1820">
    <property type="entry name" value="alpha/beta hydrolase"/>
    <property type="match status" value="1"/>
</dbReference>
<dbReference type="Pfam" id="PF12146">
    <property type="entry name" value="Hydrolase_4"/>
    <property type="match status" value="1"/>
</dbReference>
<feature type="domain" description="Serine aminopeptidase S33" evidence="1">
    <location>
        <begin position="51"/>
        <end position="132"/>
    </location>
</feature>
<keyword evidence="2" id="KW-0031">Aminopeptidase</keyword>
<keyword evidence="2" id="KW-0645">Protease</keyword>
<keyword evidence="3" id="KW-1185">Reference proteome</keyword>
<accession>A0ABV5K9E5</accession>
<keyword evidence="2" id="KW-0378">Hydrolase</keyword>
<proteinExistence type="predicted"/>
<gene>
    <name evidence="2" type="ORF">ACFFRI_09905</name>
</gene>
<dbReference type="EMBL" id="JBHMDG010000012">
    <property type="protein sequence ID" value="MFB9313357.1"/>
    <property type="molecule type" value="Genomic_DNA"/>
</dbReference>
<evidence type="ECO:0000313" key="2">
    <source>
        <dbReference type="EMBL" id="MFB9313357.1"/>
    </source>
</evidence>
<comment type="caution">
    <text evidence="2">The sequence shown here is derived from an EMBL/GenBank/DDBJ whole genome shotgun (WGS) entry which is preliminary data.</text>
</comment>
<dbReference type="GO" id="GO:0004177">
    <property type="term" value="F:aminopeptidase activity"/>
    <property type="evidence" value="ECO:0007669"/>
    <property type="project" value="UniProtKB-KW"/>
</dbReference>
<reference evidence="2 3" key="1">
    <citation type="submission" date="2024-09" db="EMBL/GenBank/DDBJ databases">
        <authorList>
            <person name="Sun Q."/>
            <person name="Mori K."/>
        </authorList>
    </citation>
    <scope>NUCLEOTIDE SEQUENCE [LARGE SCALE GENOMIC DNA]</scope>
    <source>
        <strain evidence="2 3">JCM 9626</strain>
    </source>
</reference>
<sequence length="201" mass="21693">MSTHRLVDVRTPSSPACAVIVLHGGASRQQQMMVSPTQLSVLRMIPVAKRIAHAGHGRLAVLRLLNSYRGWDTRHTPVDDAAWAIAQVGERWPGVPVALVGHSLGGRAALLGAAHDAVRTVVALNAWVYPQDGVALPGRSVLFVHGDQDRIARPERARAVADRLGRSADVEFRVVPGGKHAMLRHGRAFEQAAADFVVDRL</sequence>
<dbReference type="RefSeq" id="WP_140007998.1">
    <property type="nucleotide sequence ID" value="NZ_JBHMDG010000012.1"/>
</dbReference>
<dbReference type="InterPro" id="IPR022742">
    <property type="entry name" value="Hydrolase_4"/>
</dbReference>
<evidence type="ECO:0000313" key="3">
    <source>
        <dbReference type="Proteomes" id="UP001589750"/>
    </source>
</evidence>
<dbReference type="Proteomes" id="UP001589750">
    <property type="component" value="Unassembled WGS sequence"/>
</dbReference>
<organism evidence="2 3">
    <name type="scientific">Nocardioides plantarum</name>
    <dbReference type="NCBI Taxonomy" id="29299"/>
    <lineage>
        <taxon>Bacteria</taxon>
        <taxon>Bacillati</taxon>
        <taxon>Actinomycetota</taxon>
        <taxon>Actinomycetes</taxon>
        <taxon>Propionibacteriales</taxon>
        <taxon>Nocardioidaceae</taxon>
        <taxon>Nocardioides</taxon>
    </lineage>
</organism>
<protein>
    <submittedName>
        <fullName evidence="2">Serine aminopeptidase domain-containing protein</fullName>
    </submittedName>
</protein>
<evidence type="ECO:0000259" key="1">
    <source>
        <dbReference type="Pfam" id="PF12146"/>
    </source>
</evidence>
<dbReference type="InterPro" id="IPR029058">
    <property type="entry name" value="AB_hydrolase_fold"/>
</dbReference>
<dbReference type="SUPFAM" id="SSF53474">
    <property type="entry name" value="alpha/beta-Hydrolases"/>
    <property type="match status" value="1"/>
</dbReference>